<dbReference type="EMBL" id="JAFFGZ010000001">
    <property type="protein sequence ID" value="KAK4648302.1"/>
    <property type="molecule type" value="Genomic_DNA"/>
</dbReference>
<feature type="region of interest" description="Disordered" evidence="1">
    <location>
        <begin position="75"/>
        <end position="96"/>
    </location>
</feature>
<feature type="compositionally biased region" description="Basic and acidic residues" evidence="1">
    <location>
        <begin position="180"/>
        <end position="190"/>
    </location>
</feature>
<protein>
    <submittedName>
        <fullName evidence="2">Uncharacterized protein</fullName>
    </submittedName>
</protein>
<name>A0ABR0FXV8_9PEZI</name>
<feature type="compositionally biased region" description="Polar residues" evidence="1">
    <location>
        <begin position="44"/>
        <end position="53"/>
    </location>
</feature>
<evidence type="ECO:0000313" key="2">
    <source>
        <dbReference type="EMBL" id="KAK4648302.1"/>
    </source>
</evidence>
<organism evidence="2 3">
    <name type="scientific">Podospora bellae-mahoneyi</name>
    <dbReference type="NCBI Taxonomy" id="2093777"/>
    <lineage>
        <taxon>Eukaryota</taxon>
        <taxon>Fungi</taxon>
        <taxon>Dikarya</taxon>
        <taxon>Ascomycota</taxon>
        <taxon>Pezizomycotina</taxon>
        <taxon>Sordariomycetes</taxon>
        <taxon>Sordariomycetidae</taxon>
        <taxon>Sordariales</taxon>
        <taxon>Podosporaceae</taxon>
        <taxon>Podospora</taxon>
    </lineage>
</organism>
<feature type="region of interest" description="Disordered" evidence="1">
    <location>
        <begin position="1"/>
        <end position="53"/>
    </location>
</feature>
<dbReference type="GeneID" id="87893649"/>
<keyword evidence="3" id="KW-1185">Reference proteome</keyword>
<accession>A0ABR0FXV8</accession>
<evidence type="ECO:0000313" key="3">
    <source>
        <dbReference type="Proteomes" id="UP001322138"/>
    </source>
</evidence>
<sequence>MPRQQILRAGVLGRRAPPSTTTTSAATRSFTTSGPQLAEEDNNNKPTRSISAATRLTKISTGAAVKRPLDIRTLRANNTGPSASPFGKASSASGAPTGAKILSIKSLRLPARYTPGGRAGTVGPRPSTGFRSNQQQQQQQQTGFRRAGPGAWGRQSGSRPARLGGKFTRGAGGKGGNKQAKKEKPKEANEGKMILSEAEKAVVDRYEKGEVVPFVPKLRRKDLSGYGGGLATSAQWGKVQSVIQTMRLMGGGQAFNRDSGVTMDITAVRKRAFKEGKPIFFNSQGERDWLEKGERFFPRRAPLKAREAVLDLAVLGKYKEVGYKELGDVKGLIENYTARTWSYRGEDQRRFLDKVMSLLPAEAAKGKGGAQKRA</sequence>
<evidence type="ECO:0000256" key="1">
    <source>
        <dbReference type="SAM" id="MobiDB-lite"/>
    </source>
</evidence>
<dbReference type="Proteomes" id="UP001322138">
    <property type="component" value="Unassembled WGS sequence"/>
</dbReference>
<dbReference type="RefSeq" id="XP_062737278.1">
    <property type="nucleotide sequence ID" value="XM_062874167.1"/>
</dbReference>
<feature type="region of interest" description="Disordered" evidence="1">
    <location>
        <begin position="110"/>
        <end position="190"/>
    </location>
</feature>
<gene>
    <name evidence="2" type="ORF">QC761_108830</name>
</gene>
<feature type="compositionally biased region" description="Low complexity" evidence="1">
    <location>
        <begin position="14"/>
        <end position="33"/>
    </location>
</feature>
<proteinExistence type="predicted"/>
<comment type="caution">
    <text evidence="2">The sequence shown here is derived from an EMBL/GenBank/DDBJ whole genome shotgun (WGS) entry which is preliminary data.</text>
</comment>
<reference evidence="2 3" key="1">
    <citation type="journal article" date="2023" name="bioRxiv">
        <title>High-quality genome assemblies of four members of thePodospora anserinaspecies complex.</title>
        <authorList>
            <person name="Ament-Velasquez S.L."/>
            <person name="Vogan A.A."/>
            <person name="Wallerman O."/>
            <person name="Hartmann F."/>
            <person name="Gautier V."/>
            <person name="Silar P."/>
            <person name="Giraud T."/>
            <person name="Johannesson H."/>
        </authorList>
    </citation>
    <scope>NUCLEOTIDE SEQUENCE [LARGE SCALE GENOMIC DNA]</scope>
    <source>
        <strain evidence="2 3">CBS 112042</strain>
    </source>
</reference>